<dbReference type="GO" id="GO:0005829">
    <property type="term" value="C:cytosol"/>
    <property type="evidence" value="ECO:0007669"/>
    <property type="project" value="TreeGrafter"/>
</dbReference>
<dbReference type="OrthoDB" id="2529286at2759"/>
<dbReference type="PANTHER" id="PTHR14614:SF109">
    <property type="entry name" value="RIBOSOMAL LYSINE N-METHYLTRANSFERASE 5"/>
    <property type="match status" value="1"/>
</dbReference>
<organism evidence="6 7">
    <name type="scientific">Eremothecium sinecaudum</name>
    <dbReference type="NCBI Taxonomy" id="45286"/>
    <lineage>
        <taxon>Eukaryota</taxon>
        <taxon>Fungi</taxon>
        <taxon>Dikarya</taxon>
        <taxon>Ascomycota</taxon>
        <taxon>Saccharomycotina</taxon>
        <taxon>Saccharomycetes</taxon>
        <taxon>Saccharomycetales</taxon>
        <taxon>Saccharomycetaceae</taxon>
        <taxon>Eremothecium</taxon>
    </lineage>
</organism>
<protein>
    <recommendedName>
        <fullName evidence="5">Ribosomal lysine N-methyltransferase 5</fullName>
    </recommendedName>
</protein>
<evidence type="ECO:0000313" key="7">
    <source>
        <dbReference type="Proteomes" id="UP000243052"/>
    </source>
</evidence>
<evidence type="ECO:0000256" key="4">
    <source>
        <dbReference type="ARBA" id="ARBA00038458"/>
    </source>
</evidence>
<keyword evidence="3" id="KW-0949">S-adenosyl-L-methionine</keyword>
<dbReference type="PANTHER" id="PTHR14614">
    <property type="entry name" value="HEPATOCELLULAR CARCINOMA-ASSOCIATED ANTIGEN"/>
    <property type="match status" value="1"/>
</dbReference>
<dbReference type="GO" id="GO:0032259">
    <property type="term" value="P:methylation"/>
    <property type="evidence" value="ECO:0007669"/>
    <property type="project" value="UniProtKB-KW"/>
</dbReference>
<dbReference type="InterPro" id="IPR029063">
    <property type="entry name" value="SAM-dependent_MTases_sf"/>
</dbReference>
<dbReference type="InterPro" id="IPR019410">
    <property type="entry name" value="Methyltransf_16"/>
</dbReference>
<dbReference type="AlphaFoldDB" id="A0A109UWS5"/>
<gene>
    <name evidence="6" type="ORF">AW171_hschr2519</name>
</gene>
<accession>A0A109UWS5</accession>
<evidence type="ECO:0000256" key="2">
    <source>
        <dbReference type="ARBA" id="ARBA00022679"/>
    </source>
</evidence>
<dbReference type="STRING" id="45286.A0A109UWS5"/>
<keyword evidence="2" id="KW-0808">Transferase</keyword>
<dbReference type="GO" id="GO:0008757">
    <property type="term" value="F:S-adenosylmethionine-dependent methyltransferase activity"/>
    <property type="evidence" value="ECO:0007669"/>
    <property type="project" value="UniProtKB-ARBA"/>
</dbReference>
<dbReference type="RefSeq" id="XP_017985984.1">
    <property type="nucleotide sequence ID" value="XM_018130495.1"/>
</dbReference>
<dbReference type="GeneID" id="28722188"/>
<name>A0A109UWS5_9SACH</name>
<dbReference type="GO" id="GO:0032991">
    <property type="term" value="C:protein-containing complex"/>
    <property type="evidence" value="ECO:0007669"/>
    <property type="project" value="TreeGrafter"/>
</dbReference>
<dbReference type="Gene3D" id="3.40.50.150">
    <property type="entry name" value="Vaccinia Virus protein VP39"/>
    <property type="match status" value="1"/>
</dbReference>
<dbReference type="Proteomes" id="UP000243052">
    <property type="component" value="Chromosome ii"/>
</dbReference>
<evidence type="ECO:0000256" key="5">
    <source>
        <dbReference type="ARBA" id="ARBA00039932"/>
    </source>
</evidence>
<keyword evidence="7" id="KW-1185">Reference proteome</keyword>
<evidence type="ECO:0000256" key="3">
    <source>
        <dbReference type="ARBA" id="ARBA00022691"/>
    </source>
</evidence>
<proteinExistence type="inferred from homology"/>
<evidence type="ECO:0000256" key="1">
    <source>
        <dbReference type="ARBA" id="ARBA00022603"/>
    </source>
</evidence>
<keyword evidence="1" id="KW-0489">Methyltransferase</keyword>
<dbReference type="EMBL" id="CP014242">
    <property type="protein sequence ID" value="AMD18988.1"/>
    <property type="molecule type" value="Genomic_DNA"/>
</dbReference>
<sequence length="325" mass="37405">MNDKLAFHSLNDESIYIHVFERYMELEAYIDELDQNLGIVARDTTTVQLEISRDNINDFYDNYSLQVRQSLTSLNSSKDNNNSTTGYVLWNSTPFFIKWLLYDDDAEVLRNGGEANLLESENCVSLKIDPLFTGDKNTCIIELGSGVSGVMATILANYVRKYVVTDQKGIIKKLTENLLNNKEQVRRRRIISQSNSALNTFRKTELLCNLEILALDWEIFCNPKITIDNVLLPEEGCNSVYITAFDVIYNEYLITPFVATLSKLLHWYVNMKDIKAAALIVVQLRTQDVLQCFLETVTIKYELKCHHLVNSQLQKSRFAVYYITL</sequence>
<reference evidence="6 7" key="1">
    <citation type="submission" date="2016-01" db="EMBL/GenBank/DDBJ databases">
        <title>Genome sequence of the yeast Holleya sinecauda.</title>
        <authorList>
            <person name="Dietrich F.S."/>
        </authorList>
    </citation>
    <scope>NUCLEOTIDE SEQUENCE [LARGE SCALE GENOMIC DNA]</scope>
    <source>
        <strain evidence="6 7">ATCC 58844</strain>
    </source>
</reference>
<evidence type="ECO:0000313" key="6">
    <source>
        <dbReference type="EMBL" id="AMD18988.1"/>
    </source>
</evidence>
<comment type="similarity">
    <text evidence="4">Belongs to the class I-like SAM-binding methyltransferase superfamily. RKM5 family.</text>
</comment>